<dbReference type="PANTHER" id="PTHR11952:SF14">
    <property type="entry name" value="UTP--GLUCOSE-1-PHOSPHATE URIDYLYLTRANSFERASE 3, CHLOROPLASTIC"/>
    <property type="match status" value="1"/>
</dbReference>
<comment type="caution">
    <text evidence="2">The sequence shown here is derived from an EMBL/GenBank/DDBJ whole genome shotgun (WGS) entry which is preliminary data.</text>
</comment>
<organism evidence="2 3">
    <name type="scientific">Artemisia annua</name>
    <name type="common">Sweet wormwood</name>
    <dbReference type="NCBI Taxonomy" id="35608"/>
    <lineage>
        <taxon>Eukaryota</taxon>
        <taxon>Viridiplantae</taxon>
        <taxon>Streptophyta</taxon>
        <taxon>Embryophyta</taxon>
        <taxon>Tracheophyta</taxon>
        <taxon>Spermatophyta</taxon>
        <taxon>Magnoliopsida</taxon>
        <taxon>eudicotyledons</taxon>
        <taxon>Gunneridae</taxon>
        <taxon>Pentapetalae</taxon>
        <taxon>asterids</taxon>
        <taxon>campanulids</taxon>
        <taxon>Asterales</taxon>
        <taxon>Asteraceae</taxon>
        <taxon>Asteroideae</taxon>
        <taxon>Anthemideae</taxon>
        <taxon>Artemisiinae</taxon>
        <taxon>Artemisia</taxon>
    </lineage>
</organism>
<sequence>MAPVATTSYFTFSARDSHSLTQAQKPLTPVATTSLLHHNGIYFTFSARDSHAPSNKLPFTSLPSTPSVLSSSSSYGRRKTNVSTEPVEYVSPAPEFESGNELNRLRKLRKSLTSAKTLREKVHVVDCDSRVKRFFKRNKKGYARVLDEFKLDEYEFYLLKCIVAAGQEHVLNSGYDSNDYEVDSNGEVLSARSTLKAALYSLVEMIENWDGSDECVKKVDGAALNSLLRTLRDVEEFYNFDSNGEVLSARSTLKAALYSLVEMIENWDGSDECVKKVDGAALNSLLRTLRDVEEFYNCIGGIIGYQLMVLELLSQSVHGEKNDNFQHVNNTNSMGMEILEIHPPSVLDLSQDTEYAARAALWGIEGLPQLGEIYPLGGSADRLGFVDSVTGECLPAAMLPYCGRTLLEGLIRDLQAREFLYFKLYGEQCITPVAIMTSSAKNNHQHITLLCERSKWFGRGRSSFQLFEQPLVPAVSAEDGQWLTKGQFVPVCKPGGHGVIWKLAYDKGVFRWFRDHRRKGATVRQVSNVVAATDVTLMAMAGIGLREEKKLGFASCKRNSGATEGINVLIEKGKPDGTWAYGVSCIEYTEFDKFGIADGSHSSNSLQTEFPANTNIMYVDLNAAELIGSSKDETSLPGMVLNVKKSINFVDHFGFQHGVSGGRLECTMQNIADNLVNSFSSRCSEGVEEMLDTFIVYNHRRKVTSSAKKKRKPADMSLHQTPEGALLDIIRNAYDILSYCDIKLPEIESNDKYADSGPPYLILLHPALGPLWEVTRQKFYGGSISKGSELQVEVSEFLWRNVQLDGSLLVVAENVMGSQIERNHESILQYGYRCARCKLENVNIQNKGIDWSSDKNLYWRHDVQRFEALKVTLHGNAEFEAVDVNLEGNHVFDVPDGYKMMVTSGNSGLSMQLSPIKKEFMDTGSWFWKYMLNDNHVQLEMVEL</sequence>
<dbReference type="InterPro" id="IPR029044">
    <property type="entry name" value="Nucleotide-diphossugar_trans"/>
</dbReference>
<reference evidence="2 3" key="1">
    <citation type="journal article" date="2018" name="Mol. Plant">
        <title>The genome of Artemisia annua provides insight into the evolution of Asteraceae family and artemisinin biosynthesis.</title>
        <authorList>
            <person name="Shen Q."/>
            <person name="Zhang L."/>
            <person name="Liao Z."/>
            <person name="Wang S."/>
            <person name="Yan T."/>
            <person name="Shi P."/>
            <person name="Liu M."/>
            <person name="Fu X."/>
            <person name="Pan Q."/>
            <person name="Wang Y."/>
            <person name="Lv Z."/>
            <person name="Lu X."/>
            <person name="Zhang F."/>
            <person name="Jiang W."/>
            <person name="Ma Y."/>
            <person name="Chen M."/>
            <person name="Hao X."/>
            <person name="Li L."/>
            <person name="Tang Y."/>
            <person name="Lv G."/>
            <person name="Zhou Y."/>
            <person name="Sun X."/>
            <person name="Brodelius P.E."/>
            <person name="Rose J.K.C."/>
            <person name="Tang K."/>
        </authorList>
    </citation>
    <scope>NUCLEOTIDE SEQUENCE [LARGE SCALE GENOMIC DNA]</scope>
    <source>
        <strain evidence="3">cv. Huhao1</strain>
        <tissue evidence="2">Leaf</tissue>
    </source>
</reference>
<dbReference type="Proteomes" id="UP000245207">
    <property type="component" value="Unassembled WGS sequence"/>
</dbReference>
<dbReference type="EMBL" id="PKPP01001919">
    <property type="protein sequence ID" value="PWA78952.1"/>
    <property type="molecule type" value="Genomic_DNA"/>
</dbReference>
<dbReference type="AlphaFoldDB" id="A0A2U1NZL4"/>
<dbReference type="InterPro" id="IPR057388">
    <property type="entry name" value="Hexapep_UGP3_C"/>
</dbReference>
<feature type="domain" description="UGP3-like C-terminal hexapeptide repeats" evidence="1">
    <location>
        <begin position="779"/>
        <end position="942"/>
    </location>
</feature>
<dbReference type="GO" id="GO:0003977">
    <property type="term" value="F:UDP-N-acetylglucosamine diphosphorylase activity"/>
    <property type="evidence" value="ECO:0007669"/>
    <property type="project" value="TreeGrafter"/>
</dbReference>
<accession>A0A2U1NZL4</accession>
<dbReference type="Pfam" id="PF25441">
    <property type="entry name" value="Hexapep_UGP3_C"/>
    <property type="match status" value="1"/>
</dbReference>
<dbReference type="OrthoDB" id="2020092at2759"/>
<dbReference type="InterPro" id="IPR039741">
    <property type="entry name" value="UDP-sugar_pyrophosphorylase"/>
</dbReference>
<dbReference type="Gene3D" id="3.90.550.10">
    <property type="entry name" value="Spore Coat Polysaccharide Biosynthesis Protein SpsA, Chain A"/>
    <property type="match status" value="1"/>
</dbReference>
<evidence type="ECO:0000259" key="1">
    <source>
        <dbReference type="Pfam" id="PF25441"/>
    </source>
</evidence>
<proteinExistence type="predicted"/>
<name>A0A2U1NZL4_ARTAN</name>
<dbReference type="SUPFAM" id="SSF53448">
    <property type="entry name" value="Nucleotide-diphospho-sugar transferases"/>
    <property type="match status" value="1"/>
</dbReference>
<dbReference type="GO" id="GO:0006048">
    <property type="term" value="P:UDP-N-acetylglucosamine biosynthetic process"/>
    <property type="evidence" value="ECO:0007669"/>
    <property type="project" value="TreeGrafter"/>
</dbReference>
<keyword evidence="3" id="KW-1185">Reference proteome</keyword>
<gene>
    <name evidence="2" type="ORF">CTI12_AA209490</name>
</gene>
<evidence type="ECO:0000313" key="2">
    <source>
        <dbReference type="EMBL" id="PWA78952.1"/>
    </source>
</evidence>
<protein>
    <submittedName>
        <fullName evidence="2">UDP-glucose pyrophosphorylase 3</fullName>
    </submittedName>
</protein>
<dbReference type="PANTHER" id="PTHR11952">
    <property type="entry name" value="UDP- GLUCOSE PYROPHOSPHORYLASE"/>
    <property type="match status" value="1"/>
</dbReference>
<dbReference type="STRING" id="35608.A0A2U1NZL4"/>
<evidence type="ECO:0000313" key="3">
    <source>
        <dbReference type="Proteomes" id="UP000245207"/>
    </source>
</evidence>